<evidence type="ECO:0000256" key="5">
    <source>
        <dbReference type="ARBA" id="ARBA00022832"/>
    </source>
</evidence>
<evidence type="ECO:0000256" key="11">
    <source>
        <dbReference type="RuleBase" id="RU003545"/>
    </source>
</evidence>
<dbReference type="InterPro" id="IPR006162">
    <property type="entry name" value="Ppantetheine_attach_site"/>
</dbReference>
<comment type="pathway">
    <text evidence="8">Glycolipid biosynthesis; KDO(2)-lipid A biosynthesis.</text>
</comment>
<reference evidence="14" key="1">
    <citation type="journal article" date="2010" name="Mol. Biosyst.">
        <title>Complete genome sequence and comparative analysis of Shewanella violacea, a psychrophilic and piezophilic bacterium from deep sea floor sediments.</title>
        <authorList>
            <person name="Aono E."/>
            <person name="Baba T."/>
            <person name="Ara T."/>
            <person name="Nishi T."/>
            <person name="Nakamichi T."/>
            <person name="Inamoto E."/>
            <person name="Toyonaga H."/>
            <person name="Hasegawa M."/>
            <person name="Takai Y."/>
            <person name="Okumura Y."/>
            <person name="Baba M."/>
            <person name="Tomita M."/>
            <person name="Kato C."/>
            <person name="Oshima T."/>
            <person name="Nakasone K."/>
            <person name="Mori H."/>
        </authorList>
    </citation>
    <scope>NUCLEOTIDE SEQUENCE [LARGE SCALE GENOMIC DNA]</scope>
    <source>
        <strain evidence="14">JCM 10179 / CIP 106290 / LMG 19151 / DSS12</strain>
    </source>
</reference>
<organism evidence="13 14">
    <name type="scientific">Shewanella violacea (strain JCM 10179 / CIP 106290 / LMG 19151 / DSS12)</name>
    <dbReference type="NCBI Taxonomy" id="637905"/>
    <lineage>
        <taxon>Bacteria</taxon>
        <taxon>Pseudomonadati</taxon>
        <taxon>Pseudomonadota</taxon>
        <taxon>Gammaproteobacteria</taxon>
        <taxon>Alteromonadales</taxon>
        <taxon>Shewanellaceae</taxon>
        <taxon>Shewanella</taxon>
    </lineage>
</organism>
<dbReference type="STRING" id="637905.SVI_2542"/>
<keyword evidence="5 9" id="KW-0276">Fatty acid metabolism</keyword>
<dbReference type="GO" id="GO:0000036">
    <property type="term" value="F:acyl carrier activity"/>
    <property type="evidence" value="ECO:0007669"/>
    <property type="project" value="UniProtKB-UniRule"/>
</dbReference>
<evidence type="ECO:0000256" key="1">
    <source>
        <dbReference type="ARBA" id="ARBA00003180"/>
    </source>
</evidence>
<accession>D4ZLG4</accession>
<keyword evidence="9" id="KW-0963">Cytoplasm</keyword>
<comment type="function">
    <text evidence="1 9 11">Carrier of the growing fatty acid chain in fatty acid biosynthesis.</text>
</comment>
<keyword evidence="2 9" id="KW-0596">Phosphopantetheine</keyword>
<dbReference type="UniPathway" id="UPA00360"/>
<dbReference type="UniPathway" id="UPA00094"/>
<dbReference type="EMBL" id="AP011177">
    <property type="protein sequence ID" value="BAJ02513.1"/>
    <property type="molecule type" value="Genomic_DNA"/>
</dbReference>
<dbReference type="KEGG" id="svo:SVI_2542"/>
<dbReference type="NCBIfam" id="NF002151">
    <property type="entry name" value="PRK00982.1-5"/>
    <property type="match status" value="1"/>
</dbReference>
<comment type="similarity">
    <text evidence="9">Belongs to the acyl carrier protein (ACP) family.</text>
</comment>
<evidence type="ECO:0000256" key="7">
    <source>
        <dbReference type="ARBA" id="ARBA00023160"/>
    </source>
</evidence>
<evidence type="ECO:0000256" key="10">
    <source>
        <dbReference type="NCBIfam" id="TIGR00517"/>
    </source>
</evidence>
<evidence type="ECO:0000313" key="14">
    <source>
        <dbReference type="Proteomes" id="UP000002350"/>
    </source>
</evidence>
<dbReference type="NCBIfam" id="TIGR00517">
    <property type="entry name" value="acyl_carrier"/>
    <property type="match status" value="1"/>
</dbReference>
<keyword evidence="4 9" id="KW-0597">Phosphoprotein</keyword>
<dbReference type="GO" id="GO:0036104">
    <property type="term" value="P:Kdo2-lipid A biosynthetic process"/>
    <property type="evidence" value="ECO:0007669"/>
    <property type="project" value="UniProtKB-UniPathway"/>
</dbReference>
<dbReference type="Pfam" id="PF00550">
    <property type="entry name" value="PP-binding"/>
    <property type="match status" value="1"/>
</dbReference>
<evidence type="ECO:0000256" key="8">
    <source>
        <dbReference type="ARBA" id="ARBA00024328"/>
    </source>
</evidence>
<keyword evidence="7 9" id="KW-0275">Fatty acid biosynthesis</keyword>
<evidence type="ECO:0000259" key="12">
    <source>
        <dbReference type="PROSITE" id="PS50075"/>
    </source>
</evidence>
<comment type="pathway">
    <text evidence="9 11">Lipid metabolism; fatty acid biosynthesis.</text>
</comment>
<dbReference type="RefSeq" id="WP_013051816.1">
    <property type="nucleotide sequence ID" value="NC_014012.1"/>
</dbReference>
<comment type="PTM">
    <text evidence="9">4'-phosphopantetheine is transferred from CoA to a specific serine of apo-ACP by AcpS. This modification is essential for activity because fatty acids are bound in thioester linkage to the sulfhydryl of the prosthetic group.</text>
</comment>
<dbReference type="PROSITE" id="PS00012">
    <property type="entry name" value="PHOSPHOPANTETHEINE"/>
    <property type="match status" value="1"/>
</dbReference>
<dbReference type="PANTHER" id="PTHR20863">
    <property type="entry name" value="ACYL CARRIER PROTEIN"/>
    <property type="match status" value="1"/>
</dbReference>
<gene>
    <name evidence="9 13" type="primary">acpP</name>
    <name evidence="13" type="ordered locus">SVI_2542</name>
</gene>
<dbReference type="GO" id="GO:0000035">
    <property type="term" value="F:acyl binding"/>
    <property type="evidence" value="ECO:0007669"/>
    <property type="project" value="TreeGrafter"/>
</dbReference>
<keyword evidence="3 9" id="KW-0444">Lipid biosynthesis</keyword>
<dbReference type="PROSITE" id="PS50075">
    <property type="entry name" value="CARRIER"/>
    <property type="match status" value="1"/>
</dbReference>
<protein>
    <recommendedName>
        <fullName evidence="9 10">Acyl carrier protein</fullName>
        <shortName evidence="9">ACP</shortName>
    </recommendedName>
</protein>
<evidence type="ECO:0000256" key="9">
    <source>
        <dbReference type="HAMAP-Rule" id="MF_01217"/>
    </source>
</evidence>
<dbReference type="PANTHER" id="PTHR20863:SF76">
    <property type="entry name" value="CARRIER DOMAIN-CONTAINING PROTEIN"/>
    <property type="match status" value="1"/>
</dbReference>
<keyword evidence="14" id="KW-1185">Reference proteome</keyword>
<name>D4ZLG4_SHEVD</name>
<dbReference type="InterPro" id="IPR009081">
    <property type="entry name" value="PP-bd_ACP"/>
</dbReference>
<proteinExistence type="inferred from homology"/>
<dbReference type="HAMAP" id="MF_01217">
    <property type="entry name" value="Acyl_carrier"/>
    <property type="match status" value="1"/>
</dbReference>
<dbReference type="GO" id="GO:0009245">
    <property type="term" value="P:lipid A biosynthetic process"/>
    <property type="evidence" value="ECO:0007669"/>
    <property type="project" value="TreeGrafter"/>
</dbReference>
<comment type="PTM">
    <text evidence="11">4'-phosphopantetheine is transferred from CoA to a specific serine of apo-ACP by acpS.</text>
</comment>
<feature type="domain" description="Carrier" evidence="12">
    <location>
        <begin position="2"/>
        <end position="77"/>
    </location>
</feature>
<dbReference type="AlphaFoldDB" id="D4ZLG4"/>
<dbReference type="OrthoDB" id="9804551at2"/>
<dbReference type="GO" id="GO:0005829">
    <property type="term" value="C:cytosol"/>
    <property type="evidence" value="ECO:0007669"/>
    <property type="project" value="TreeGrafter"/>
</dbReference>
<comment type="subcellular location">
    <subcellularLocation>
        <location evidence="9">Cytoplasm</location>
    </subcellularLocation>
</comment>
<dbReference type="Proteomes" id="UP000002350">
    <property type="component" value="Chromosome"/>
</dbReference>
<sequence>MSNIEERVKKIIIEQLGVKEEDVKFAASFVDDLGADSLDTVELVMALEEEFDTEIPDEEAEKITTVQAAIDYVSKNQ</sequence>
<evidence type="ECO:0000256" key="4">
    <source>
        <dbReference type="ARBA" id="ARBA00022553"/>
    </source>
</evidence>
<evidence type="ECO:0000256" key="6">
    <source>
        <dbReference type="ARBA" id="ARBA00023098"/>
    </source>
</evidence>
<evidence type="ECO:0000313" key="13">
    <source>
        <dbReference type="EMBL" id="BAJ02513.1"/>
    </source>
</evidence>
<keyword evidence="6 9" id="KW-0443">Lipid metabolism</keyword>
<dbReference type="NCBIfam" id="NF002149">
    <property type="entry name" value="PRK00982.1-3"/>
    <property type="match status" value="1"/>
</dbReference>
<dbReference type="InterPro" id="IPR036736">
    <property type="entry name" value="ACP-like_sf"/>
</dbReference>
<dbReference type="HOGENOM" id="CLU_108696_5_1_6"/>
<feature type="modified residue" description="O-(pantetheine 4'-phosphoryl)serine" evidence="9">
    <location>
        <position position="37"/>
    </location>
</feature>
<dbReference type="InterPro" id="IPR003231">
    <property type="entry name" value="ACP"/>
</dbReference>
<dbReference type="eggNOG" id="COG0236">
    <property type="taxonomic scope" value="Bacteria"/>
</dbReference>
<dbReference type="GO" id="GO:0016020">
    <property type="term" value="C:membrane"/>
    <property type="evidence" value="ECO:0007669"/>
    <property type="project" value="GOC"/>
</dbReference>
<dbReference type="Gene3D" id="1.10.1200.10">
    <property type="entry name" value="ACP-like"/>
    <property type="match status" value="1"/>
</dbReference>
<dbReference type="FunFam" id="1.10.1200.10:FF:000001">
    <property type="entry name" value="Acyl carrier protein"/>
    <property type="match status" value="1"/>
</dbReference>
<dbReference type="SUPFAM" id="SSF47336">
    <property type="entry name" value="ACP-like"/>
    <property type="match status" value="1"/>
</dbReference>
<evidence type="ECO:0000256" key="2">
    <source>
        <dbReference type="ARBA" id="ARBA00022450"/>
    </source>
</evidence>
<dbReference type="NCBIfam" id="NF002150">
    <property type="entry name" value="PRK00982.1-4"/>
    <property type="match status" value="1"/>
</dbReference>
<evidence type="ECO:0000256" key="3">
    <source>
        <dbReference type="ARBA" id="ARBA00022516"/>
    </source>
</evidence>
<dbReference type="NCBIfam" id="NF002148">
    <property type="entry name" value="PRK00982.1-2"/>
    <property type="match status" value="1"/>
</dbReference>